<organism evidence="3 4">
    <name type="scientific">Kineococcus radiotolerans</name>
    <dbReference type="NCBI Taxonomy" id="131568"/>
    <lineage>
        <taxon>Bacteria</taxon>
        <taxon>Bacillati</taxon>
        <taxon>Actinomycetota</taxon>
        <taxon>Actinomycetes</taxon>
        <taxon>Kineosporiales</taxon>
        <taxon>Kineosporiaceae</taxon>
        <taxon>Kineococcus</taxon>
    </lineage>
</organism>
<dbReference type="Pfam" id="PF00990">
    <property type="entry name" value="GGDEF"/>
    <property type="match status" value="1"/>
</dbReference>
<dbReference type="InterPro" id="IPR029016">
    <property type="entry name" value="GAF-like_dom_sf"/>
</dbReference>
<accession>A0A7W4TQF6</accession>
<dbReference type="InterPro" id="IPR035965">
    <property type="entry name" value="PAS-like_dom_sf"/>
</dbReference>
<dbReference type="SUPFAM" id="SSF55073">
    <property type="entry name" value="Nucleotide cyclase"/>
    <property type="match status" value="1"/>
</dbReference>
<gene>
    <name evidence="3" type="ORF">FHR75_004045</name>
</gene>
<dbReference type="InterPro" id="IPR043128">
    <property type="entry name" value="Rev_trsase/Diguanyl_cyclase"/>
</dbReference>
<dbReference type="Gene3D" id="3.30.450.40">
    <property type="match status" value="2"/>
</dbReference>
<evidence type="ECO:0000259" key="2">
    <source>
        <dbReference type="PROSITE" id="PS50887"/>
    </source>
</evidence>
<dbReference type="Pfam" id="PF00989">
    <property type="entry name" value="PAS"/>
    <property type="match status" value="1"/>
</dbReference>
<dbReference type="PANTHER" id="PTHR45138">
    <property type="entry name" value="REGULATORY COMPONENTS OF SENSORY TRANSDUCTION SYSTEM"/>
    <property type="match status" value="1"/>
</dbReference>
<reference evidence="3 4" key="2">
    <citation type="submission" date="2020-08" db="EMBL/GenBank/DDBJ databases">
        <authorList>
            <person name="Partida-Martinez L."/>
            <person name="Huntemann M."/>
            <person name="Clum A."/>
            <person name="Wang J."/>
            <person name="Palaniappan K."/>
            <person name="Ritter S."/>
            <person name="Chen I.-M."/>
            <person name="Stamatis D."/>
            <person name="Reddy T."/>
            <person name="O'Malley R."/>
            <person name="Daum C."/>
            <person name="Shapiro N."/>
            <person name="Ivanova N."/>
            <person name="Kyrpides N."/>
            <person name="Woyke T."/>
        </authorList>
    </citation>
    <scope>NUCLEOTIDE SEQUENCE [LARGE SCALE GENOMIC DNA]</scope>
    <source>
        <strain evidence="3 4">AS2.23</strain>
    </source>
</reference>
<name>A0A7W4TQF6_KINRA</name>
<dbReference type="FunFam" id="3.30.70.270:FF:000001">
    <property type="entry name" value="Diguanylate cyclase domain protein"/>
    <property type="match status" value="1"/>
</dbReference>
<dbReference type="InterPro" id="IPR050469">
    <property type="entry name" value="Diguanylate_Cyclase"/>
</dbReference>
<proteinExistence type="predicted"/>
<dbReference type="GO" id="GO:0043709">
    <property type="term" value="P:cell adhesion involved in single-species biofilm formation"/>
    <property type="evidence" value="ECO:0007669"/>
    <property type="project" value="TreeGrafter"/>
</dbReference>
<dbReference type="GO" id="GO:0052621">
    <property type="term" value="F:diguanylate cyclase activity"/>
    <property type="evidence" value="ECO:0007669"/>
    <property type="project" value="TreeGrafter"/>
</dbReference>
<dbReference type="CDD" id="cd01949">
    <property type="entry name" value="GGDEF"/>
    <property type="match status" value="1"/>
</dbReference>
<dbReference type="InterPro" id="IPR029787">
    <property type="entry name" value="Nucleotide_cyclase"/>
</dbReference>
<evidence type="ECO:0000313" key="4">
    <source>
        <dbReference type="Proteomes" id="UP000533269"/>
    </source>
</evidence>
<comment type="caution">
    <text evidence="3">The sequence shown here is derived from an EMBL/GenBank/DDBJ whole genome shotgun (WGS) entry which is preliminary data.</text>
</comment>
<dbReference type="Gene3D" id="3.30.450.20">
    <property type="entry name" value="PAS domain"/>
    <property type="match status" value="1"/>
</dbReference>
<dbReference type="InterPro" id="IPR000160">
    <property type="entry name" value="GGDEF_dom"/>
</dbReference>
<dbReference type="SUPFAM" id="SSF55785">
    <property type="entry name" value="PYP-like sensor domain (PAS domain)"/>
    <property type="match status" value="1"/>
</dbReference>
<dbReference type="SMART" id="SM00267">
    <property type="entry name" value="GGDEF"/>
    <property type="match status" value="1"/>
</dbReference>
<dbReference type="SUPFAM" id="SSF55781">
    <property type="entry name" value="GAF domain-like"/>
    <property type="match status" value="2"/>
</dbReference>
<dbReference type="Pfam" id="PF13185">
    <property type="entry name" value="GAF_2"/>
    <property type="match status" value="1"/>
</dbReference>
<dbReference type="CDD" id="cd00130">
    <property type="entry name" value="PAS"/>
    <property type="match status" value="1"/>
</dbReference>
<keyword evidence="1" id="KW-0175">Coiled coil</keyword>
<dbReference type="Gene3D" id="3.30.70.270">
    <property type="match status" value="1"/>
</dbReference>
<protein>
    <submittedName>
        <fullName evidence="3">Diguanylate cyclase (GGDEF)-like protein</fullName>
    </submittedName>
</protein>
<dbReference type="InterPro" id="IPR000014">
    <property type="entry name" value="PAS"/>
</dbReference>
<dbReference type="AlphaFoldDB" id="A0A7W4TQF6"/>
<dbReference type="GO" id="GO:1902201">
    <property type="term" value="P:negative regulation of bacterial-type flagellum-dependent cell motility"/>
    <property type="evidence" value="ECO:0007669"/>
    <property type="project" value="TreeGrafter"/>
</dbReference>
<dbReference type="InterPro" id="IPR013767">
    <property type="entry name" value="PAS_fold"/>
</dbReference>
<sequence>MDEQIDALARVAAVVTGAATVTVNLIDAHRHCPLSAVGAPRRSIARSESLCATHFTAGKPFHVPDLSRDPRYADHPWVDGRLGAVRSYTSIPLLSPDGYALGTLCAADEEPRRLRAEQLAALQDLAGAVVALFERRRQATTNAQLVAEAEEQRDLVELLMAEAEHRAELNTAVLASVDVGIVVTDPDGRLVSFNDTARDWLGAPQTGLPPAAHASTYGLFSPDGTTPLDGEDLPLQRVLTEGVVHDVEMVLRAAGRGDVSITCSGRTVVGAGGEVLGAVLALHDVTPARQRQAQLQAAHTQLEQAHVQLEETHAQLAQRSEELTAHTRQVEALAGAMRTVVCSADPHQAIAEAARELTGAEAAYLMQPDGQGHLTSTAMTGFAAGTQLSLPMSSPTGLPLHALRTRRQVFVADVATHPEADPVMIAASGTVSGVWQPVLNSSGEALGVLGVIWRRRVGELPATVTAMLQTLAREAAHTIERADLLVQLAQAAQHDALTGLTNRRRWDEVAHHEISHATRAGAGPGADLTFALIDLDHFKTYNDTHGHLAGDELLRSFALAAATHLRVVDTLARWGGEEFVVALPGCSAADAVAVADRIRASVPHGQSATIGLAQWRPGEDAADVLDRADGALYKGKHDGRDRTVLADEGGRLVPRPFLRD</sequence>
<dbReference type="NCBIfam" id="TIGR00254">
    <property type="entry name" value="GGDEF"/>
    <property type="match status" value="1"/>
</dbReference>
<dbReference type="Proteomes" id="UP000533269">
    <property type="component" value="Unassembled WGS sequence"/>
</dbReference>
<reference evidence="3 4" key="1">
    <citation type="submission" date="2020-08" db="EMBL/GenBank/DDBJ databases">
        <title>The Agave Microbiome: Exploring the role of microbial communities in plant adaptations to desert environments.</title>
        <authorList>
            <person name="Partida-Martinez L.P."/>
        </authorList>
    </citation>
    <scope>NUCLEOTIDE SEQUENCE [LARGE SCALE GENOMIC DNA]</scope>
    <source>
        <strain evidence="3 4">AS2.23</strain>
    </source>
</reference>
<evidence type="ECO:0000313" key="3">
    <source>
        <dbReference type="EMBL" id="MBB2903203.1"/>
    </source>
</evidence>
<dbReference type="PROSITE" id="PS50887">
    <property type="entry name" value="GGDEF"/>
    <property type="match status" value="1"/>
</dbReference>
<dbReference type="Pfam" id="PF01590">
    <property type="entry name" value="GAF"/>
    <property type="match status" value="1"/>
</dbReference>
<dbReference type="InterPro" id="IPR003018">
    <property type="entry name" value="GAF"/>
</dbReference>
<dbReference type="PANTHER" id="PTHR45138:SF9">
    <property type="entry name" value="DIGUANYLATE CYCLASE DGCM-RELATED"/>
    <property type="match status" value="1"/>
</dbReference>
<feature type="coiled-coil region" evidence="1">
    <location>
        <begin position="292"/>
        <end position="319"/>
    </location>
</feature>
<dbReference type="SMART" id="SM00065">
    <property type="entry name" value="GAF"/>
    <property type="match status" value="2"/>
</dbReference>
<dbReference type="RefSeq" id="WP_183392819.1">
    <property type="nucleotide sequence ID" value="NZ_JACHVY010000005.1"/>
</dbReference>
<dbReference type="EMBL" id="JACHVY010000005">
    <property type="protein sequence ID" value="MBB2903203.1"/>
    <property type="molecule type" value="Genomic_DNA"/>
</dbReference>
<dbReference type="GO" id="GO:0006355">
    <property type="term" value="P:regulation of DNA-templated transcription"/>
    <property type="evidence" value="ECO:0007669"/>
    <property type="project" value="InterPro"/>
</dbReference>
<dbReference type="GO" id="GO:0005886">
    <property type="term" value="C:plasma membrane"/>
    <property type="evidence" value="ECO:0007669"/>
    <property type="project" value="TreeGrafter"/>
</dbReference>
<evidence type="ECO:0000256" key="1">
    <source>
        <dbReference type="SAM" id="Coils"/>
    </source>
</evidence>
<feature type="domain" description="GGDEF" evidence="2">
    <location>
        <begin position="526"/>
        <end position="648"/>
    </location>
</feature>